<keyword evidence="4" id="KW-1185">Reference proteome</keyword>
<accession>A0A8J8AZG7</accession>
<gene>
    <name evidence="3" type="ORF">KB893_017270</name>
    <name evidence="2" type="ORF">KB893_14645</name>
</gene>
<evidence type="ECO:0000313" key="2">
    <source>
        <dbReference type="EMBL" id="MBR0563739.1"/>
    </source>
</evidence>
<dbReference type="Gene3D" id="3.40.50.720">
    <property type="entry name" value="NAD(P)-binding Rossmann-like Domain"/>
    <property type="match status" value="1"/>
</dbReference>
<dbReference type="PANTHER" id="PTHR43157">
    <property type="entry name" value="PHOSPHATIDYLINOSITOL-GLYCAN BIOSYNTHESIS CLASS F PROTEIN-RELATED"/>
    <property type="match status" value="1"/>
</dbReference>
<proteinExistence type="predicted"/>
<dbReference type="InterPro" id="IPR036291">
    <property type="entry name" value="NAD(P)-bd_dom_sf"/>
</dbReference>
<sequence>MLPLLHKGVDARVVTLSSVAARRGAIDFDDLQSARRYRPMVAYGQSKLACLMFALELQRRSEAGGWGIRSIAAHPGVSRTDLILNGTGAASVAGRLRRALWFLFQPSAQGALPTLYAATSPRARGGGYYGPDRLGETRGHPVRARMPPRALDARVAARLWAESETLTGVAFP</sequence>
<protein>
    <recommendedName>
        <fullName evidence="5">SDR family NAD(P)-dependent oxidoreductase</fullName>
    </recommendedName>
</protein>
<dbReference type="SUPFAM" id="SSF51735">
    <property type="entry name" value="NAD(P)-binding Rossmann-fold domains"/>
    <property type="match status" value="1"/>
</dbReference>
<dbReference type="GO" id="GO:0016491">
    <property type="term" value="F:oxidoreductase activity"/>
    <property type="evidence" value="ECO:0007669"/>
    <property type="project" value="UniProtKB-KW"/>
</dbReference>
<dbReference type="Proteomes" id="UP000675747">
    <property type="component" value="Unassembled WGS sequence"/>
</dbReference>
<evidence type="ECO:0000313" key="3">
    <source>
        <dbReference type="EMBL" id="MBS7458889.1"/>
    </source>
</evidence>
<keyword evidence="1" id="KW-0560">Oxidoreductase</keyword>
<dbReference type="EMBL" id="JAGQFT020000015">
    <property type="protein sequence ID" value="MBS7458889.1"/>
    <property type="molecule type" value="Genomic_DNA"/>
</dbReference>
<dbReference type="PANTHER" id="PTHR43157:SF73">
    <property type="entry name" value="WW DOMAIN-CONTAINING OXIDOREDUCTASE-LIKE PROTEIN"/>
    <property type="match status" value="1"/>
</dbReference>
<comment type="caution">
    <text evidence="2">The sequence shown here is derived from an EMBL/GenBank/DDBJ whole genome shotgun (WGS) entry which is preliminary data.</text>
</comment>
<name>A0A8J8AZG7_9GAMM</name>
<dbReference type="RefSeq" id="WP_211927639.1">
    <property type="nucleotide sequence ID" value="NZ_JAGQFT020000015.1"/>
</dbReference>
<dbReference type="EMBL" id="JAGQFT010000171">
    <property type="protein sequence ID" value="MBR0563739.1"/>
    <property type="molecule type" value="Genomic_DNA"/>
</dbReference>
<evidence type="ECO:0000256" key="1">
    <source>
        <dbReference type="ARBA" id="ARBA00023002"/>
    </source>
</evidence>
<dbReference type="AlphaFoldDB" id="A0A8J8AZG7"/>
<reference evidence="2" key="2">
    <citation type="submission" date="2021-04" db="EMBL/GenBank/DDBJ databases">
        <authorList>
            <person name="Karlyshev A.V."/>
        </authorList>
    </citation>
    <scope>NUCLEOTIDE SEQUENCE</scope>
    <source>
        <strain evidence="2">LMG 29479</strain>
    </source>
</reference>
<evidence type="ECO:0000313" key="4">
    <source>
        <dbReference type="Proteomes" id="UP000675747"/>
    </source>
</evidence>
<organism evidence="2">
    <name type="scientific">Coralloluteibacterium stylophorae</name>
    <dbReference type="NCBI Taxonomy" id="1776034"/>
    <lineage>
        <taxon>Bacteria</taxon>
        <taxon>Pseudomonadati</taxon>
        <taxon>Pseudomonadota</taxon>
        <taxon>Gammaproteobacteria</taxon>
        <taxon>Lysobacterales</taxon>
        <taxon>Lysobacteraceae</taxon>
        <taxon>Coralloluteibacterium</taxon>
    </lineage>
</organism>
<reference evidence="3 4" key="1">
    <citation type="journal article" date="2021" name="Microbiol. Resour. Announc.">
        <title>Draft Genome Sequence of Coralloluteibacterium stylophorae LMG 29479T.</title>
        <authorList>
            <person name="Karlyshev A.V."/>
            <person name="Kudryashova E.B."/>
            <person name="Ariskina E.V."/>
            <person name="Conroy A.P."/>
            <person name="Abidueva E.Y."/>
        </authorList>
    </citation>
    <scope>NUCLEOTIDE SEQUENCE [LARGE SCALE GENOMIC DNA]</scope>
    <source>
        <strain evidence="3 4">LMG 29479</strain>
    </source>
</reference>
<evidence type="ECO:0008006" key="5">
    <source>
        <dbReference type="Google" id="ProtNLM"/>
    </source>
</evidence>